<dbReference type="Proteomes" id="UP000299102">
    <property type="component" value="Unassembled WGS sequence"/>
</dbReference>
<evidence type="ECO:0000313" key="3">
    <source>
        <dbReference type="Proteomes" id="UP000299102"/>
    </source>
</evidence>
<proteinExistence type="predicted"/>
<feature type="region of interest" description="Disordered" evidence="1">
    <location>
        <begin position="1"/>
        <end position="40"/>
    </location>
</feature>
<dbReference type="OrthoDB" id="7286239at2759"/>
<evidence type="ECO:0000256" key="1">
    <source>
        <dbReference type="SAM" id="MobiDB-lite"/>
    </source>
</evidence>
<dbReference type="EMBL" id="BGZK01001493">
    <property type="protein sequence ID" value="GBP81014.1"/>
    <property type="molecule type" value="Genomic_DNA"/>
</dbReference>
<keyword evidence="3" id="KW-1185">Reference proteome</keyword>
<dbReference type="AlphaFoldDB" id="A0A4C1Z1U2"/>
<evidence type="ECO:0000313" key="2">
    <source>
        <dbReference type="EMBL" id="GBP81014.1"/>
    </source>
</evidence>
<sequence length="100" mass="11482">MSSDSDTEYVVSSHKQSKHSPQESMQQATPSEKVAELKSQRKRIDIYSTAISSSDINLDEFAYLDEGMIRRSKCLHRSRRTRDLEIKEAKFGHAFESATR</sequence>
<organism evidence="2 3">
    <name type="scientific">Eumeta variegata</name>
    <name type="common">Bagworm moth</name>
    <name type="synonym">Eumeta japonica</name>
    <dbReference type="NCBI Taxonomy" id="151549"/>
    <lineage>
        <taxon>Eukaryota</taxon>
        <taxon>Metazoa</taxon>
        <taxon>Ecdysozoa</taxon>
        <taxon>Arthropoda</taxon>
        <taxon>Hexapoda</taxon>
        <taxon>Insecta</taxon>
        <taxon>Pterygota</taxon>
        <taxon>Neoptera</taxon>
        <taxon>Endopterygota</taxon>
        <taxon>Lepidoptera</taxon>
        <taxon>Glossata</taxon>
        <taxon>Ditrysia</taxon>
        <taxon>Tineoidea</taxon>
        <taxon>Psychidae</taxon>
        <taxon>Oiketicinae</taxon>
        <taxon>Eumeta</taxon>
    </lineage>
</organism>
<protein>
    <submittedName>
        <fullName evidence="2">Uncharacterized protein</fullName>
    </submittedName>
</protein>
<reference evidence="2 3" key="1">
    <citation type="journal article" date="2019" name="Commun. Biol.">
        <title>The bagworm genome reveals a unique fibroin gene that provides high tensile strength.</title>
        <authorList>
            <person name="Kono N."/>
            <person name="Nakamura H."/>
            <person name="Ohtoshi R."/>
            <person name="Tomita M."/>
            <person name="Numata K."/>
            <person name="Arakawa K."/>
        </authorList>
    </citation>
    <scope>NUCLEOTIDE SEQUENCE [LARGE SCALE GENOMIC DNA]</scope>
</reference>
<name>A0A4C1Z1U2_EUMVA</name>
<accession>A0A4C1Z1U2</accession>
<comment type="caution">
    <text evidence="2">The sequence shown here is derived from an EMBL/GenBank/DDBJ whole genome shotgun (WGS) entry which is preliminary data.</text>
</comment>
<gene>
    <name evidence="2" type="ORF">EVAR_41010_1</name>
</gene>